<keyword evidence="2" id="KW-1185">Reference proteome</keyword>
<evidence type="ECO:0000256" key="1">
    <source>
        <dbReference type="SAM" id="MobiDB-lite"/>
    </source>
</evidence>
<dbReference type="Proteomes" id="UP000050792">
    <property type="component" value="Unassembled WGS sequence"/>
</dbReference>
<sequence length="515" mass="60343">MKTPKSKSKKPSNEIDESQSTSDQLFLIISLDIAKKFLNHLNNDHNLKLEIQSYLENANLILKRPNLILNSFIKTDLFKQKYQIQSMDLINNNNNNNLNHLNIMEPKTSLWDSALINYFLECIKWSTTKWIQEFYKKKTKKFNLINNKINNLMFQSYQLLISDHYNDMNIEKLLCIIISFTTAYILLRHLQLWQLNNKHLYINNIEFSSIQNDNLINNNTNNNNGNNNNDKTTCLIGSIHFFKSLFQLSPTYIPNNNNNSSHNSTTNNDNSSNTSNIENNLLNFEKQFFGYLSNLDLIAAELLIEYFSKNFLNKHYLLEKVFGPYTAINQKLIKIPCPLYFDTLLETFETSSDSIWPAPLSEAIPLKFISKYSQSFPEKVTKWLKIFKPDDSSKEIEQQQQQQPQQQQQNEQPISSEKEIQITSTTNELKQDKLDPMFKYITSIDTLDLNELNAIIQVNPMELDNIIEKLLTELSSLKLSNQDYINKMKEKQIELGKQLIERAKVRMNEWNKQNK</sequence>
<proteinExistence type="predicted"/>
<protein>
    <submittedName>
        <fullName evidence="3 4">Uncharacterized protein</fullName>
    </submittedName>
</protein>
<reference evidence="2" key="1">
    <citation type="submission" date="2022-06" db="EMBL/GenBank/DDBJ databases">
        <authorList>
            <person name="Berger JAMES D."/>
            <person name="Berger JAMES D."/>
        </authorList>
    </citation>
    <scope>NUCLEOTIDE SEQUENCE [LARGE SCALE GENOMIC DNA]</scope>
</reference>
<dbReference type="AlphaFoldDB" id="A0AA85FDC5"/>
<evidence type="ECO:0000313" key="2">
    <source>
        <dbReference type="Proteomes" id="UP000050792"/>
    </source>
</evidence>
<organism evidence="2 4">
    <name type="scientific">Schistosoma rodhaini</name>
    <dbReference type="NCBI Taxonomy" id="6188"/>
    <lineage>
        <taxon>Eukaryota</taxon>
        <taxon>Metazoa</taxon>
        <taxon>Spiralia</taxon>
        <taxon>Lophotrochozoa</taxon>
        <taxon>Platyhelminthes</taxon>
        <taxon>Trematoda</taxon>
        <taxon>Digenea</taxon>
        <taxon>Strigeidida</taxon>
        <taxon>Schistosomatoidea</taxon>
        <taxon>Schistosomatidae</taxon>
        <taxon>Schistosoma</taxon>
    </lineage>
</organism>
<reference evidence="3 4" key="2">
    <citation type="submission" date="2023-11" db="UniProtKB">
        <authorList>
            <consortium name="WormBaseParasite"/>
        </authorList>
    </citation>
    <scope>IDENTIFICATION</scope>
</reference>
<feature type="region of interest" description="Disordered" evidence="1">
    <location>
        <begin position="394"/>
        <end position="417"/>
    </location>
</feature>
<evidence type="ECO:0000313" key="3">
    <source>
        <dbReference type="WBParaSite" id="SRDH1_43360.1"/>
    </source>
</evidence>
<dbReference type="WBParaSite" id="SRDH1_43360.3">
    <property type="protein sequence ID" value="SRDH1_43360.3"/>
    <property type="gene ID" value="SRDH1_43360"/>
</dbReference>
<dbReference type="WBParaSite" id="SRDH1_43360.2">
    <property type="protein sequence ID" value="SRDH1_43360.2"/>
    <property type="gene ID" value="SRDH1_43360"/>
</dbReference>
<accession>A0AA85FDC5</accession>
<dbReference type="WBParaSite" id="SRDH1_43360.1">
    <property type="protein sequence ID" value="SRDH1_43360.1"/>
    <property type="gene ID" value="SRDH1_43360"/>
</dbReference>
<feature type="compositionally biased region" description="Low complexity" evidence="1">
    <location>
        <begin position="398"/>
        <end position="413"/>
    </location>
</feature>
<evidence type="ECO:0000313" key="4">
    <source>
        <dbReference type="WBParaSite" id="SRDH1_43360.2"/>
    </source>
</evidence>
<name>A0AA85FDC5_9TREM</name>